<reference evidence="2 3" key="1">
    <citation type="journal article" date="2021" name="Front. Microbiol.">
        <title>Aerobic Denitrification and Heterotrophic Sulfur Oxidation in the Genus Halomonas Revealed by Six Novel Species Characterizations and Genome-Based Analysis.</title>
        <authorList>
            <person name="Wang L."/>
            <person name="Shao Z."/>
        </authorList>
    </citation>
    <scope>NUCLEOTIDE SEQUENCE [LARGE SCALE GENOMIC DNA]</scope>
    <source>
        <strain evidence="2 3">MCCC 1A11036</strain>
    </source>
</reference>
<sequence length="199" mass="22021">MIRLTWKAGSKFLDDKGPGFAIMLFVAFMSWILFWPHGLSMNMAAGMGPEAIRYEKVSTSYSQNAAELMRSNEEVFSRSLSILDTKKYHCLLTEFLSRGEQEGSQSASLARYETLCGIFTDAAAMVDTYAERLGGGGGYYPELHEFTLHTQGRERAIGPFLTQGECIKIANRLARAGEHTSHCLPYGQARHPTPGLGRG</sequence>
<keyword evidence="1" id="KW-1133">Transmembrane helix</keyword>
<proteinExistence type="predicted"/>
<keyword evidence="3" id="KW-1185">Reference proteome</keyword>
<organism evidence="2 3">
    <name type="scientific">Billgrantia zhangzhouensis</name>
    <dbReference type="NCBI Taxonomy" id="2733481"/>
    <lineage>
        <taxon>Bacteria</taxon>
        <taxon>Pseudomonadati</taxon>
        <taxon>Pseudomonadota</taxon>
        <taxon>Gammaproteobacteria</taxon>
        <taxon>Oceanospirillales</taxon>
        <taxon>Halomonadaceae</taxon>
        <taxon>Billgrantia</taxon>
    </lineage>
</organism>
<keyword evidence="1" id="KW-0812">Transmembrane</keyword>
<comment type="caution">
    <text evidence="2">The sequence shown here is derived from an EMBL/GenBank/DDBJ whole genome shotgun (WGS) entry which is preliminary data.</text>
</comment>
<evidence type="ECO:0000313" key="3">
    <source>
        <dbReference type="Proteomes" id="UP001320122"/>
    </source>
</evidence>
<dbReference type="EMBL" id="JABFTT010000003">
    <property type="protein sequence ID" value="MCE8019490.1"/>
    <property type="molecule type" value="Genomic_DNA"/>
</dbReference>
<gene>
    <name evidence="2" type="ORF">HOP51_05045</name>
</gene>
<keyword evidence="1" id="KW-0472">Membrane</keyword>
<feature type="transmembrane region" description="Helical" evidence="1">
    <location>
        <begin position="20"/>
        <end position="39"/>
    </location>
</feature>
<name>A0ABS9AC52_9GAMM</name>
<evidence type="ECO:0000256" key="1">
    <source>
        <dbReference type="SAM" id="Phobius"/>
    </source>
</evidence>
<protein>
    <submittedName>
        <fullName evidence="2">Uncharacterized protein</fullName>
    </submittedName>
</protein>
<dbReference type="RefSeq" id="WP_234272882.1">
    <property type="nucleotide sequence ID" value="NZ_JABFTT010000003.1"/>
</dbReference>
<dbReference type="Proteomes" id="UP001320122">
    <property type="component" value="Unassembled WGS sequence"/>
</dbReference>
<accession>A0ABS9AC52</accession>
<evidence type="ECO:0000313" key="2">
    <source>
        <dbReference type="EMBL" id="MCE8019490.1"/>
    </source>
</evidence>